<keyword evidence="8" id="KW-1185">Reference proteome</keyword>
<dbReference type="PROSITE" id="PS50903">
    <property type="entry name" value="RUBREDOXIN_LIKE"/>
    <property type="match status" value="1"/>
</dbReference>
<evidence type="ECO:0000313" key="7">
    <source>
        <dbReference type="EMBL" id="EFQ82596.1"/>
    </source>
</evidence>
<comment type="similarity">
    <text evidence="5">Belongs to the rubredoxin family.</text>
</comment>
<dbReference type="InterPro" id="IPR050526">
    <property type="entry name" value="Rubredoxin_ET"/>
</dbReference>
<dbReference type="Proteomes" id="UP000003111">
    <property type="component" value="Unassembled WGS sequence"/>
</dbReference>
<dbReference type="AlphaFoldDB" id="E2SDL9"/>
<dbReference type="PANTHER" id="PTHR47627:SF1">
    <property type="entry name" value="RUBREDOXIN-1-RELATED"/>
    <property type="match status" value="1"/>
</dbReference>
<dbReference type="SUPFAM" id="SSF57802">
    <property type="entry name" value="Rubredoxin-like"/>
    <property type="match status" value="1"/>
</dbReference>
<dbReference type="Pfam" id="PF00301">
    <property type="entry name" value="Rubredoxin"/>
    <property type="match status" value="1"/>
</dbReference>
<evidence type="ECO:0000313" key="8">
    <source>
        <dbReference type="Proteomes" id="UP000003111"/>
    </source>
</evidence>
<dbReference type="EMBL" id="ACLF03000006">
    <property type="protein sequence ID" value="EFQ82596.1"/>
    <property type="molecule type" value="Genomic_DNA"/>
</dbReference>
<reference evidence="7" key="1">
    <citation type="submission" date="2010-08" db="EMBL/GenBank/DDBJ databases">
        <authorList>
            <person name="Muzny D."/>
            <person name="Qin X."/>
            <person name="Buhay C."/>
            <person name="Dugan-Rocha S."/>
            <person name="Ding Y."/>
            <person name="Chen G."/>
            <person name="Hawes A."/>
            <person name="Holder M."/>
            <person name="Jhangiani S."/>
            <person name="Johnson A."/>
            <person name="Khan Z."/>
            <person name="Li Z."/>
            <person name="Liu W."/>
            <person name="Liu X."/>
            <person name="Perez L."/>
            <person name="Shen H."/>
            <person name="Wang Q."/>
            <person name="Watt J."/>
            <person name="Xi L."/>
            <person name="Xin Y."/>
            <person name="Zhou J."/>
            <person name="Deng J."/>
            <person name="Jiang H."/>
            <person name="Liu Y."/>
            <person name="Qu J."/>
            <person name="Song X.-Z."/>
            <person name="Zhang L."/>
            <person name="Villasana D."/>
            <person name="Johnson A."/>
            <person name="Liu J."/>
            <person name="Liyanage D."/>
            <person name="Lorensuhewa L."/>
            <person name="Robinson T."/>
            <person name="Song A."/>
            <person name="Song B.-B."/>
            <person name="Dinh H."/>
            <person name="Thornton R."/>
            <person name="Coyle M."/>
            <person name="Francisco L."/>
            <person name="Jackson L."/>
            <person name="Javaid M."/>
            <person name="Korchina V."/>
            <person name="Kovar C."/>
            <person name="Mata R."/>
            <person name="Mathew T."/>
            <person name="Ngo R."/>
            <person name="Nguyen L."/>
            <person name="Nguyen N."/>
            <person name="Okwuonu G."/>
            <person name="Ongeri F."/>
            <person name="Pham C."/>
            <person name="Simmons D."/>
            <person name="Wilczek-Boney K."/>
            <person name="Hale W."/>
            <person name="Jakkamsetti A."/>
            <person name="Pham P."/>
            <person name="Ruth R."/>
            <person name="San Lucas F."/>
            <person name="Warren J."/>
            <person name="Zhang J."/>
            <person name="Zhao Z."/>
            <person name="Zhou C."/>
            <person name="Zhu D."/>
            <person name="Lee S."/>
            <person name="Bess C."/>
            <person name="Blankenburg K."/>
            <person name="Forbes L."/>
            <person name="Fu Q."/>
            <person name="Gubbala S."/>
            <person name="Hirani K."/>
            <person name="Jayaseelan J.C."/>
            <person name="Lara F."/>
            <person name="Munidasa M."/>
            <person name="Palculict T."/>
            <person name="Patil S."/>
            <person name="Pu L.-L."/>
            <person name="Saada N."/>
            <person name="Tang L."/>
            <person name="Weissenberger G."/>
            <person name="Zhu Y."/>
            <person name="Hemphill L."/>
            <person name="Shang Y."/>
            <person name="Youmans B."/>
            <person name="Ayvaz T."/>
            <person name="Ross M."/>
            <person name="Santibanez J."/>
            <person name="Aqrawi P."/>
            <person name="Gross S."/>
            <person name="Joshi V."/>
            <person name="Fowler G."/>
            <person name="Nazareth L."/>
            <person name="Reid J."/>
            <person name="Worley K."/>
            <person name="Petrosino J."/>
            <person name="Highlander S."/>
            <person name="Gibbs R."/>
        </authorList>
    </citation>
    <scope>NUCLEOTIDE SEQUENCE [LARGE SCALE GENOMIC DNA]</scope>
    <source>
        <strain evidence="7">DSM 15272</strain>
    </source>
</reference>
<dbReference type="CDD" id="cd00730">
    <property type="entry name" value="rubredoxin"/>
    <property type="match status" value="1"/>
</dbReference>
<comment type="caution">
    <text evidence="7">The sequence shown here is derived from an EMBL/GenBank/DDBJ whole genome shotgun (WGS) entry which is preliminary data.</text>
</comment>
<dbReference type="eggNOG" id="COG1773">
    <property type="taxonomic scope" value="Bacteria"/>
</dbReference>
<keyword evidence="3 5" id="KW-0249">Electron transport</keyword>
<dbReference type="PANTHER" id="PTHR47627">
    <property type="entry name" value="RUBREDOXIN"/>
    <property type="match status" value="1"/>
</dbReference>
<evidence type="ECO:0000256" key="1">
    <source>
        <dbReference type="ARBA" id="ARBA00022448"/>
    </source>
</evidence>
<comment type="cofactor">
    <cofactor evidence="5">
        <name>Fe(3+)</name>
        <dbReference type="ChEBI" id="CHEBI:29034"/>
    </cofactor>
</comment>
<name>E2SDL9_9ACTN</name>
<keyword evidence="2 5" id="KW-0479">Metal-binding</keyword>
<dbReference type="InterPro" id="IPR024935">
    <property type="entry name" value="Rubredoxin_dom"/>
</dbReference>
<dbReference type="RefSeq" id="WP_007076897.1">
    <property type="nucleotide sequence ID" value="NZ_CM001024.1"/>
</dbReference>
<organism evidence="7 8">
    <name type="scientific">Aeromicrobium marinum DSM 15272</name>
    <dbReference type="NCBI Taxonomy" id="585531"/>
    <lineage>
        <taxon>Bacteria</taxon>
        <taxon>Bacillati</taxon>
        <taxon>Actinomycetota</taxon>
        <taxon>Actinomycetes</taxon>
        <taxon>Propionibacteriales</taxon>
        <taxon>Nocardioidaceae</taxon>
        <taxon>Aeromicrobium</taxon>
    </lineage>
</organism>
<feature type="domain" description="Rubredoxin-like" evidence="6">
    <location>
        <begin position="7"/>
        <end position="59"/>
    </location>
</feature>
<proteinExistence type="inferred from homology"/>
<dbReference type="OrthoDB" id="9800607at2"/>
<keyword evidence="1" id="KW-0813">Transport</keyword>
<keyword evidence="4 5" id="KW-0408">Iron</keyword>
<evidence type="ECO:0000256" key="2">
    <source>
        <dbReference type="ARBA" id="ARBA00022723"/>
    </source>
</evidence>
<dbReference type="HOGENOM" id="CLU_2327612_0_0_11"/>
<dbReference type="GO" id="GO:0005506">
    <property type="term" value="F:iron ion binding"/>
    <property type="evidence" value="ECO:0007669"/>
    <property type="project" value="UniProtKB-UniRule"/>
</dbReference>
<evidence type="ECO:0000256" key="5">
    <source>
        <dbReference type="RuleBase" id="RU003820"/>
    </source>
</evidence>
<evidence type="ECO:0000259" key="6">
    <source>
        <dbReference type="PROSITE" id="PS50903"/>
    </source>
</evidence>
<dbReference type="GO" id="GO:0009055">
    <property type="term" value="F:electron transfer activity"/>
    <property type="evidence" value="ECO:0007669"/>
    <property type="project" value="TreeGrafter"/>
</dbReference>
<dbReference type="GO" id="GO:0043448">
    <property type="term" value="P:alkane catabolic process"/>
    <property type="evidence" value="ECO:0007669"/>
    <property type="project" value="TreeGrafter"/>
</dbReference>
<dbReference type="Gene3D" id="2.20.28.10">
    <property type="match status" value="1"/>
</dbReference>
<dbReference type="STRING" id="585531.HMPREF0063_11805"/>
<accession>E2SDL9</accession>
<evidence type="ECO:0000256" key="3">
    <source>
        <dbReference type="ARBA" id="ARBA00022982"/>
    </source>
</evidence>
<evidence type="ECO:0000256" key="4">
    <source>
        <dbReference type="ARBA" id="ARBA00023004"/>
    </source>
</evidence>
<protein>
    <recommendedName>
        <fullName evidence="5">Rubredoxin</fullName>
    </recommendedName>
</protein>
<gene>
    <name evidence="7" type="ORF">HMPREF0063_11805</name>
</gene>
<dbReference type="PRINTS" id="PR00163">
    <property type="entry name" value="RUBREDOXIN"/>
</dbReference>
<dbReference type="InterPro" id="IPR024934">
    <property type="entry name" value="Rubredoxin-like_dom"/>
</dbReference>
<sequence length="98" mass="10918">MSETDLSGQYVCPNCEYVYDEAVGDPREGWPAGTPFDEIDPDWTCPDCSVREQVDFVPIEQFEGNDQDGNVISAETRAAAWGAKTRAARAEAQREEQQ</sequence>